<protein>
    <submittedName>
        <fullName evidence="2">HD domain-containing protein</fullName>
    </submittedName>
</protein>
<dbReference type="Proteomes" id="UP000722050">
    <property type="component" value="Unassembled WGS sequence"/>
</dbReference>
<dbReference type="Pfam" id="PF01966">
    <property type="entry name" value="HD"/>
    <property type="match status" value="1"/>
</dbReference>
<dbReference type="AlphaFoldDB" id="A0A930EEK0"/>
<proteinExistence type="predicted"/>
<evidence type="ECO:0000313" key="3">
    <source>
        <dbReference type="Proteomes" id="UP000722050"/>
    </source>
</evidence>
<dbReference type="InterPro" id="IPR006674">
    <property type="entry name" value="HD_domain"/>
</dbReference>
<name>A0A930EEK0_9FIRM</name>
<gene>
    <name evidence="2" type="ORF">HXM71_05830</name>
</gene>
<dbReference type="PANTHER" id="PTHR35795:SF1">
    <property type="entry name" value="BIS(5'-NUCLEOSYL)-TETRAPHOSPHATASE, SYMMETRICAL"/>
    <property type="match status" value="1"/>
</dbReference>
<evidence type="ECO:0000313" key="2">
    <source>
        <dbReference type="EMBL" id="MBF1352618.1"/>
    </source>
</evidence>
<comment type="caution">
    <text evidence="2">The sequence shown here is derived from an EMBL/GenBank/DDBJ whole genome shotgun (WGS) entry which is preliminary data.</text>
</comment>
<sequence length="271" mass="31200">MSNSEIPFKSSDLEKLFNDNIEQYGYKGECKNNNEEETYRTSLRRQRDKILYTGGFRRLQDKTQVISATISGDHRTRLTHTLEVEQIAVSVANALSLNADLVSAIAFGHDVGHTPFGHAAERVLNDLLKDSGGFNHSIESIKYIWGKYGNKIQKEIYEGILLHDSDMYKICKENAQKQLKYVECYENKNIELGNSKEQFTEVFNIIEYIGNFPSTLEAQLVIWADKIAYITHDLEDFLRSKAYTDLKKNDESIEKKLSNILNKLIEEKNEE</sequence>
<dbReference type="SUPFAM" id="SSF109604">
    <property type="entry name" value="HD-domain/PDEase-like"/>
    <property type="match status" value="1"/>
</dbReference>
<feature type="domain" description="HD" evidence="1">
    <location>
        <begin position="77"/>
        <end position="230"/>
    </location>
</feature>
<feature type="non-terminal residue" evidence="2">
    <location>
        <position position="271"/>
    </location>
</feature>
<dbReference type="CDD" id="cd00077">
    <property type="entry name" value="HDc"/>
    <property type="match status" value="1"/>
</dbReference>
<dbReference type="EMBL" id="JABZQH010000213">
    <property type="protein sequence ID" value="MBF1352618.1"/>
    <property type="molecule type" value="Genomic_DNA"/>
</dbReference>
<dbReference type="PROSITE" id="PS51831">
    <property type="entry name" value="HD"/>
    <property type="match status" value="1"/>
</dbReference>
<organism evidence="2 3">
    <name type="scientific">Mogibacterium diversum</name>
    <dbReference type="NCBI Taxonomy" id="114527"/>
    <lineage>
        <taxon>Bacteria</taxon>
        <taxon>Bacillati</taxon>
        <taxon>Bacillota</taxon>
        <taxon>Clostridia</taxon>
        <taxon>Peptostreptococcales</taxon>
        <taxon>Anaerovoracaceae</taxon>
        <taxon>Mogibacterium</taxon>
    </lineage>
</organism>
<reference evidence="2" key="1">
    <citation type="submission" date="2020-04" db="EMBL/GenBank/DDBJ databases">
        <title>Deep metagenomics examines the oral microbiome during advanced dental caries in children, revealing novel taxa and co-occurrences with host molecules.</title>
        <authorList>
            <person name="Baker J.L."/>
            <person name="Morton J.T."/>
            <person name="Dinis M."/>
            <person name="Alvarez R."/>
            <person name="Tran N.C."/>
            <person name="Knight R."/>
            <person name="Edlund A."/>
        </authorList>
    </citation>
    <scope>NUCLEOTIDE SEQUENCE</scope>
    <source>
        <strain evidence="2">JCVI_24_bin.8</strain>
    </source>
</reference>
<accession>A0A930EEK0</accession>
<dbReference type="SMART" id="SM00471">
    <property type="entry name" value="HDc"/>
    <property type="match status" value="1"/>
</dbReference>
<dbReference type="PANTHER" id="PTHR35795">
    <property type="entry name" value="SLR1885 PROTEIN"/>
    <property type="match status" value="1"/>
</dbReference>
<evidence type="ECO:0000259" key="1">
    <source>
        <dbReference type="PROSITE" id="PS51831"/>
    </source>
</evidence>
<dbReference type="Gene3D" id="1.10.3210.10">
    <property type="entry name" value="Hypothetical protein af1432"/>
    <property type="match status" value="1"/>
</dbReference>
<dbReference type="InterPro" id="IPR003607">
    <property type="entry name" value="HD/PDEase_dom"/>
</dbReference>
<dbReference type="InterPro" id="IPR051094">
    <property type="entry name" value="Diverse_Catalytic_Enzymes"/>
</dbReference>